<evidence type="ECO:0000256" key="4">
    <source>
        <dbReference type="ARBA" id="ARBA00022692"/>
    </source>
</evidence>
<keyword evidence="7 10" id="KW-0472">Membrane</keyword>
<dbReference type="InterPro" id="IPR003811">
    <property type="entry name" value="G3P_acylTferase_PlsY"/>
</dbReference>
<dbReference type="AlphaFoldDB" id="A0AAP8PPW9"/>
<dbReference type="HAMAP" id="MF_01043">
    <property type="entry name" value="PlsY"/>
    <property type="match status" value="1"/>
</dbReference>
<feature type="transmembrane region" description="Helical" evidence="10">
    <location>
        <begin position="86"/>
        <end position="106"/>
    </location>
</feature>
<dbReference type="PANTHER" id="PTHR30309">
    <property type="entry name" value="INNER MEMBRANE PROTEIN YGIH"/>
    <property type="match status" value="1"/>
</dbReference>
<reference evidence="11" key="2">
    <citation type="submission" date="2023-07" db="EMBL/GenBank/DDBJ databases">
        <title>Evaluation of the beneficial properties of pineapple isolates.</title>
        <authorList>
            <person name="Adefiranye O."/>
        </authorList>
    </citation>
    <scope>NUCLEOTIDE SEQUENCE</scope>
    <source>
        <strain evidence="11">PAPLE_T1</strain>
    </source>
</reference>
<evidence type="ECO:0000256" key="2">
    <source>
        <dbReference type="ARBA" id="ARBA00022516"/>
    </source>
</evidence>
<gene>
    <name evidence="10 12" type="primary">plsY</name>
    <name evidence="12" type="ORF">CD158_03195</name>
    <name evidence="11" type="ORF">QYH67_02710</name>
</gene>
<dbReference type="Proteomes" id="UP001171687">
    <property type="component" value="Unassembled WGS sequence"/>
</dbReference>
<dbReference type="EC" id="2.3.1.275" evidence="10"/>
<feature type="transmembrane region" description="Helical" evidence="10">
    <location>
        <begin position="54"/>
        <end position="74"/>
    </location>
</feature>
<comment type="catalytic activity">
    <reaction evidence="10">
        <text>an acyl phosphate + sn-glycerol 3-phosphate = a 1-acyl-sn-glycero-3-phosphate + phosphate</text>
        <dbReference type="Rhea" id="RHEA:34075"/>
        <dbReference type="ChEBI" id="CHEBI:43474"/>
        <dbReference type="ChEBI" id="CHEBI:57597"/>
        <dbReference type="ChEBI" id="CHEBI:57970"/>
        <dbReference type="ChEBI" id="CHEBI:59918"/>
        <dbReference type="EC" id="2.3.1.275"/>
    </reaction>
</comment>
<evidence type="ECO:0000313" key="12">
    <source>
        <dbReference type="EMBL" id="PNZ68492.1"/>
    </source>
</evidence>
<evidence type="ECO:0000256" key="3">
    <source>
        <dbReference type="ARBA" id="ARBA00022679"/>
    </source>
</evidence>
<dbReference type="SMART" id="SM01207">
    <property type="entry name" value="G3P_acyltransf"/>
    <property type="match status" value="1"/>
</dbReference>
<dbReference type="GO" id="GO:0043772">
    <property type="term" value="F:acyl-phosphate glycerol-3-phosphate acyltransferase activity"/>
    <property type="evidence" value="ECO:0007669"/>
    <property type="project" value="UniProtKB-UniRule"/>
</dbReference>
<name>A0AAP8PPW9_9STAP</name>
<keyword evidence="1 10" id="KW-1003">Cell membrane</keyword>
<dbReference type="GO" id="GO:0008654">
    <property type="term" value="P:phospholipid biosynthetic process"/>
    <property type="evidence" value="ECO:0007669"/>
    <property type="project" value="UniProtKB-UniRule"/>
</dbReference>
<dbReference type="EMBL" id="PPQW01000014">
    <property type="protein sequence ID" value="PNZ68492.1"/>
    <property type="molecule type" value="Genomic_DNA"/>
</dbReference>
<organism evidence="12 13">
    <name type="scientific">Staphylococcus auricularis</name>
    <dbReference type="NCBI Taxonomy" id="29379"/>
    <lineage>
        <taxon>Bacteria</taxon>
        <taxon>Bacillati</taxon>
        <taxon>Bacillota</taxon>
        <taxon>Bacilli</taxon>
        <taxon>Bacillales</taxon>
        <taxon>Staphylococcaceae</taxon>
        <taxon>Staphylococcus</taxon>
    </lineage>
</organism>
<dbReference type="EMBL" id="JAUHQC010000006">
    <property type="protein sequence ID" value="MDN4532500.1"/>
    <property type="molecule type" value="Genomic_DNA"/>
</dbReference>
<keyword evidence="9 10" id="KW-1208">Phospholipid metabolism</keyword>
<evidence type="ECO:0000256" key="5">
    <source>
        <dbReference type="ARBA" id="ARBA00022989"/>
    </source>
</evidence>
<keyword evidence="2 10" id="KW-0444">Lipid biosynthesis</keyword>
<keyword evidence="6 10" id="KW-0443">Lipid metabolism</keyword>
<evidence type="ECO:0000256" key="7">
    <source>
        <dbReference type="ARBA" id="ARBA00023136"/>
    </source>
</evidence>
<dbReference type="Proteomes" id="UP000242470">
    <property type="component" value="Unassembled WGS sequence"/>
</dbReference>
<proteinExistence type="inferred from homology"/>
<comment type="subcellular location">
    <subcellularLocation>
        <location evidence="10">Cell membrane</location>
        <topology evidence="10">Multi-pass membrane protein</topology>
    </subcellularLocation>
</comment>
<dbReference type="RefSeq" id="WP_059106952.1">
    <property type="nucleotide sequence ID" value="NZ_AP024589.1"/>
</dbReference>
<evidence type="ECO:0000256" key="6">
    <source>
        <dbReference type="ARBA" id="ARBA00023098"/>
    </source>
</evidence>
<reference evidence="12 13" key="1">
    <citation type="submission" date="2017-08" db="EMBL/GenBank/DDBJ databases">
        <title>Draft genome sequences of 64 type strains of genus Staph aureus.</title>
        <authorList>
            <person name="Cole K."/>
            <person name="Golubchik T."/>
            <person name="Russell J."/>
            <person name="Foster D."/>
            <person name="Llewelyn M."/>
            <person name="Wilson D."/>
            <person name="Crook D."/>
            <person name="Paul J."/>
        </authorList>
    </citation>
    <scope>NUCLEOTIDE SEQUENCE [LARGE SCALE GENOMIC DNA]</scope>
    <source>
        <strain evidence="12 13">NCTC 12101</strain>
    </source>
</reference>
<dbReference type="NCBIfam" id="TIGR00023">
    <property type="entry name" value="glycerol-3-phosphate 1-O-acyltransferase PlsY"/>
    <property type="match status" value="1"/>
</dbReference>
<evidence type="ECO:0000313" key="11">
    <source>
        <dbReference type="EMBL" id="MDN4532500.1"/>
    </source>
</evidence>
<keyword evidence="8 10" id="KW-0594">Phospholipid biosynthesis</keyword>
<feature type="transmembrane region" description="Helical" evidence="10">
    <location>
        <begin position="6"/>
        <end position="27"/>
    </location>
</feature>
<dbReference type="PANTHER" id="PTHR30309:SF0">
    <property type="entry name" value="GLYCEROL-3-PHOSPHATE ACYLTRANSFERASE-RELATED"/>
    <property type="match status" value="1"/>
</dbReference>
<comment type="function">
    <text evidence="10">Catalyzes the transfer of an acyl group from acyl-phosphate (acyl-PO(4)) to glycerol-3-phosphate (G3P) to form lysophosphatidic acid (LPA). This enzyme utilizes acyl-phosphate as fatty acyl donor, but not acyl-CoA or acyl-ACP.</text>
</comment>
<evidence type="ECO:0000256" key="1">
    <source>
        <dbReference type="ARBA" id="ARBA00022475"/>
    </source>
</evidence>
<keyword evidence="4 10" id="KW-0812">Transmembrane</keyword>
<protein>
    <recommendedName>
        <fullName evidence="10">Glycerol-3-phosphate acyltransferase</fullName>
    </recommendedName>
    <alternativeName>
        <fullName evidence="10">Acyl-PO4 G3P acyltransferase</fullName>
    </alternativeName>
    <alternativeName>
        <fullName evidence="10">Acyl-phosphate--glycerol-3-phosphate acyltransferase</fullName>
    </alternativeName>
    <alternativeName>
        <fullName evidence="10">G3P acyltransferase</fullName>
        <shortName evidence="10">GPAT</shortName>
        <ecNumber evidence="10">2.3.1.275</ecNumber>
    </alternativeName>
    <alternativeName>
        <fullName evidence="10">Lysophosphatidic acid synthase</fullName>
        <shortName evidence="10">LPA synthase</shortName>
    </alternativeName>
</protein>
<dbReference type="GO" id="GO:0005886">
    <property type="term" value="C:plasma membrane"/>
    <property type="evidence" value="ECO:0007669"/>
    <property type="project" value="UniProtKB-SubCell"/>
</dbReference>
<feature type="transmembrane region" description="Helical" evidence="10">
    <location>
        <begin position="148"/>
        <end position="181"/>
    </location>
</feature>
<dbReference type="Pfam" id="PF02660">
    <property type="entry name" value="G3P_acyltransf"/>
    <property type="match status" value="1"/>
</dbReference>
<evidence type="ECO:0000256" key="9">
    <source>
        <dbReference type="ARBA" id="ARBA00023264"/>
    </source>
</evidence>
<comment type="similarity">
    <text evidence="10">Belongs to the PlsY family.</text>
</comment>
<comment type="caution">
    <text evidence="12">The sequence shown here is derived from an EMBL/GenBank/DDBJ whole genome shotgun (WGS) entry which is preliminary data.</text>
</comment>
<keyword evidence="12" id="KW-0012">Acyltransferase</keyword>
<sequence length="202" mass="21938">MMIVIMLLLSYLIGAFPSGFVIGKLFFKKDIRQYGSGNTGATNAFRVLGKPEGFLVTFLDIFKGFIVVFLPSVLPVHATGAISQLFTNGLIVGVFAILGHVFPVFLRFKGGKAVATSAGVVLGVNPVLLLVLMIIFFGVLYFTKYVSLSSIIAAISCMISALIISDYVLFVVSLAVGIVLIARHRTNIVRIFKGEEPKIKWM</sequence>
<evidence type="ECO:0000256" key="10">
    <source>
        <dbReference type="HAMAP-Rule" id="MF_01043"/>
    </source>
</evidence>
<comment type="subunit">
    <text evidence="10">Probably interacts with PlsX.</text>
</comment>
<evidence type="ECO:0000256" key="8">
    <source>
        <dbReference type="ARBA" id="ARBA00023209"/>
    </source>
</evidence>
<accession>A0AAP8PPW9</accession>
<keyword evidence="5 10" id="KW-1133">Transmembrane helix</keyword>
<keyword evidence="3 10" id="KW-0808">Transferase</keyword>
<comment type="pathway">
    <text evidence="10">Lipid metabolism; phospholipid metabolism.</text>
</comment>
<dbReference type="GeneID" id="64982324"/>
<feature type="transmembrane region" description="Helical" evidence="10">
    <location>
        <begin position="118"/>
        <end position="142"/>
    </location>
</feature>
<evidence type="ECO:0000313" key="13">
    <source>
        <dbReference type="Proteomes" id="UP000242470"/>
    </source>
</evidence>